<feature type="region of interest" description="Disordered" evidence="3">
    <location>
        <begin position="114"/>
        <end position="143"/>
    </location>
</feature>
<dbReference type="Proteomes" id="UP001056535">
    <property type="component" value="Chromosome"/>
</dbReference>
<dbReference type="SUPFAM" id="SSF55909">
    <property type="entry name" value="Pentein"/>
    <property type="match status" value="1"/>
</dbReference>
<feature type="compositionally biased region" description="Basic and acidic residues" evidence="3">
    <location>
        <begin position="121"/>
        <end position="132"/>
    </location>
</feature>
<keyword evidence="2" id="KW-0378">Hydrolase</keyword>
<evidence type="ECO:0000256" key="3">
    <source>
        <dbReference type="SAM" id="MobiDB-lite"/>
    </source>
</evidence>
<dbReference type="PANTHER" id="PTHR12737">
    <property type="entry name" value="DIMETHYLARGININE DIMETHYLAMINOHYDROLASE"/>
    <property type="match status" value="1"/>
</dbReference>
<sequence length="286" mass="29945">MTRRARRALVRAPSPRLADGLVTHIARSDSVDPDRALAQWRDYCSALSAAGFELVEVDPAPEHPDSVFIEDALVVVGDLAVVTAPGAPERRDEVIGARAAARALGLEVVELAAQDGSAKGEPARDEPARDEPAGGEPGEPVHLDGGDVLKVGSAVYVGVGGRTTQAGVQALARAVAGTDHTVEPVPISSTLHLKSQVTALPDGTVVGFPDLVDQVSAWPRFLAVPEPEGAHVVVLADDTVLMSDAAPRSADLFRSRGLSVIEVDVSEFVKLEGCVTCLSVRQHPFD</sequence>
<dbReference type="InterPro" id="IPR033199">
    <property type="entry name" value="DDAH-like"/>
</dbReference>
<evidence type="ECO:0000256" key="1">
    <source>
        <dbReference type="ARBA" id="ARBA00008532"/>
    </source>
</evidence>
<keyword evidence="5" id="KW-1185">Reference proteome</keyword>
<proteinExistence type="inferred from homology"/>
<dbReference type="Pfam" id="PF02274">
    <property type="entry name" value="ADI"/>
    <property type="match status" value="1"/>
</dbReference>
<evidence type="ECO:0000256" key="2">
    <source>
        <dbReference type="ARBA" id="ARBA00022801"/>
    </source>
</evidence>
<dbReference type="PANTHER" id="PTHR12737:SF9">
    <property type="entry name" value="DIMETHYLARGININASE"/>
    <property type="match status" value="1"/>
</dbReference>
<organism evidence="4 5">
    <name type="scientific">Ornithinimicrobium cryptoxanthini</name>
    <dbReference type="NCBI Taxonomy" id="2934161"/>
    <lineage>
        <taxon>Bacteria</taxon>
        <taxon>Bacillati</taxon>
        <taxon>Actinomycetota</taxon>
        <taxon>Actinomycetes</taxon>
        <taxon>Micrococcales</taxon>
        <taxon>Ornithinimicrobiaceae</taxon>
        <taxon>Ornithinimicrobium</taxon>
    </lineage>
</organism>
<evidence type="ECO:0000313" key="4">
    <source>
        <dbReference type="EMBL" id="USQ76427.1"/>
    </source>
</evidence>
<accession>A0ABY4YIH3</accession>
<dbReference type="Gene3D" id="3.75.10.10">
    <property type="entry name" value="L-arginine/glycine Amidinotransferase, Chain A"/>
    <property type="match status" value="1"/>
</dbReference>
<protein>
    <submittedName>
        <fullName evidence="4">Arginine deiminase family protein</fullName>
    </submittedName>
</protein>
<dbReference type="EMBL" id="CP099490">
    <property type="protein sequence ID" value="USQ76427.1"/>
    <property type="molecule type" value="Genomic_DNA"/>
</dbReference>
<comment type="similarity">
    <text evidence="1">Belongs to the DDAH family.</text>
</comment>
<gene>
    <name evidence="4" type="ORF">NF557_00395</name>
</gene>
<evidence type="ECO:0000313" key="5">
    <source>
        <dbReference type="Proteomes" id="UP001056535"/>
    </source>
</evidence>
<reference evidence="4" key="1">
    <citation type="submission" date="2022-06" db="EMBL/GenBank/DDBJ databases">
        <title>Ornithinimicrobium JY.X270.</title>
        <authorList>
            <person name="Huang Y."/>
        </authorList>
    </citation>
    <scope>NUCLEOTIDE SEQUENCE</scope>
    <source>
        <strain evidence="4">JY.X270</strain>
    </source>
</reference>
<name>A0ABY4YIH3_9MICO</name>